<dbReference type="OrthoDB" id="1727955at2"/>
<evidence type="ECO:0000313" key="3">
    <source>
        <dbReference type="Proteomes" id="UP000222564"/>
    </source>
</evidence>
<gene>
    <name evidence="2" type="ORF">P378_00300</name>
</gene>
<proteinExistence type="predicted"/>
<keyword evidence="1" id="KW-1133">Transmembrane helix</keyword>
<comment type="caution">
    <text evidence="2">The sequence shown here is derived from an EMBL/GenBank/DDBJ whole genome shotgun (WGS) entry which is preliminary data.</text>
</comment>
<sequence length="126" mass="15028">MREKNTTLDYLKMYFESVLQRVREMRPCIEYGVTDIPIDLFVWGIYLMYFIASFLKSWSNGWAAKPIEKALTVGGWFIIIQLGIIITLMLFIIWKDLADERRNNKPQSPITLKEILKKEIDFERWC</sequence>
<organism evidence="2 3">
    <name type="scientific">Desulforamulus profundi</name>
    <dbReference type="NCBI Taxonomy" id="1383067"/>
    <lineage>
        <taxon>Bacteria</taxon>
        <taxon>Bacillati</taxon>
        <taxon>Bacillota</taxon>
        <taxon>Clostridia</taxon>
        <taxon>Eubacteriales</taxon>
        <taxon>Peptococcaceae</taxon>
        <taxon>Desulforamulus</taxon>
    </lineage>
</organism>
<feature type="transmembrane region" description="Helical" evidence="1">
    <location>
        <begin position="40"/>
        <end position="58"/>
    </location>
</feature>
<protein>
    <submittedName>
        <fullName evidence="2">Uncharacterized protein</fullName>
    </submittedName>
</protein>
<keyword evidence="3" id="KW-1185">Reference proteome</keyword>
<evidence type="ECO:0000256" key="1">
    <source>
        <dbReference type="SAM" id="Phobius"/>
    </source>
</evidence>
<dbReference type="AlphaFoldDB" id="A0A2C6MKB3"/>
<keyword evidence="1" id="KW-0472">Membrane</keyword>
<evidence type="ECO:0000313" key="2">
    <source>
        <dbReference type="EMBL" id="PHJ39996.1"/>
    </source>
</evidence>
<keyword evidence="1" id="KW-0812">Transmembrane</keyword>
<name>A0A2C6MKB3_9FIRM</name>
<feature type="transmembrane region" description="Helical" evidence="1">
    <location>
        <begin position="70"/>
        <end position="94"/>
    </location>
</feature>
<dbReference type="RefSeq" id="WP_099081860.1">
    <property type="nucleotide sequence ID" value="NZ_AWQQ01000002.1"/>
</dbReference>
<reference evidence="2 3" key="1">
    <citation type="submission" date="2013-09" db="EMBL/GenBank/DDBJ databases">
        <title>Biodegradation of hydrocarbons in the deep terrestrial subsurface : characterization of a microbial consortium composed of two Desulfotomaculum species originating from a deep geological formation.</title>
        <authorList>
            <person name="Aullo T."/>
            <person name="Berlendis S."/>
            <person name="Lascourreges J.-F."/>
            <person name="Dessort D."/>
            <person name="Saint-Laurent S."/>
            <person name="Schraauwers B."/>
            <person name="Mas J."/>
            <person name="Magot M."/>
            <person name="Ranchou-Peyruse A."/>
        </authorList>
    </citation>
    <scope>NUCLEOTIDE SEQUENCE [LARGE SCALE GENOMIC DNA]</scope>
    <source>
        <strain evidence="2 3">Bs107</strain>
    </source>
</reference>
<dbReference type="Proteomes" id="UP000222564">
    <property type="component" value="Unassembled WGS sequence"/>
</dbReference>
<accession>A0A2C6MKB3</accession>
<dbReference type="EMBL" id="AWQQ01000002">
    <property type="protein sequence ID" value="PHJ39996.1"/>
    <property type="molecule type" value="Genomic_DNA"/>
</dbReference>